<keyword evidence="10" id="KW-1185">Reference proteome</keyword>
<protein>
    <submittedName>
        <fullName evidence="9">Uncharacterized protein</fullName>
    </submittedName>
</protein>
<evidence type="ECO:0000259" key="7">
    <source>
        <dbReference type="Pfam" id="PF26282"/>
    </source>
</evidence>
<feature type="domain" description="Trs120/TRAPPC9 TPR region" evidence="5">
    <location>
        <begin position="526"/>
        <end position="672"/>
    </location>
</feature>
<evidence type="ECO:0000256" key="3">
    <source>
        <dbReference type="SAM" id="MobiDB-lite"/>
    </source>
</evidence>
<accession>A0A0D2X4E8</accession>
<feature type="compositionally biased region" description="Low complexity" evidence="3">
    <location>
        <begin position="147"/>
        <end position="183"/>
    </location>
</feature>
<dbReference type="AlphaFoldDB" id="A0A0D2X4E8"/>
<dbReference type="InterPro" id="IPR058565">
    <property type="entry name" value="Ig_TRAPPC9_Trs120_1st"/>
</dbReference>
<dbReference type="OMA" id="WITACAY"/>
<dbReference type="Pfam" id="PF26283">
    <property type="entry name" value="Ig_TRAPPC9-Trs120_4th"/>
    <property type="match status" value="1"/>
</dbReference>
<dbReference type="InterPro" id="IPR013935">
    <property type="entry name" value="Trs120_TRAPPC9"/>
</dbReference>
<comment type="subcellular location">
    <subcellularLocation>
        <location evidence="1">Golgi apparatus</location>
    </subcellularLocation>
</comment>
<dbReference type="InterPro" id="IPR058563">
    <property type="entry name" value="Trs120_TRAPPC9_N"/>
</dbReference>
<dbReference type="InParanoid" id="A0A0D2X4E8"/>
<feature type="compositionally biased region" description="Low complexity" evidence="3">
    <location>
        <begin position="899"/>
        <end position="909"/>
    </location>
</feature>
<dbReference type="Pfam" id="PF26254">
    <property type="entry name" value="Ig_TRAPPC9-Trs120_1st"/>
    <property type="match status" value="1"/>
</dbReference>
<gene>
    <name evidence="9" type="ORF">CAOG_006323</name>
</gene>
<evidence type="ECO:0000259" key="8">
    <source>
        <dbReference type="Pfam" id="PF26283"/>
    </source>
</evidence>
<evidence type="ECO:0000256" key="2">
    <source>
        <dbReference type="ARBA" id="ARBA00023034"/>
    </source>
</evidence>
<sequence length="1274" mass="138042">MDLSQEIGDLSHIRGIVIGIGGISETKLLEHFRLLRDCSRSIALADFALQLATPAIGAAFPRLDTNQAVIKLDLAIAPSVSPSPASTPAPLAYGNAGAAASNQLASPGSAAIPAGPLGLPIPAASASASPSAGSGGPPAPGIQTPIASRAAGGAGTPAGSSTATTSSSSDSLSSPSVSGSGTPLVARSATGTPAGAELSAGPQQQQQQQRRAPSPIPRSSPQTPAVLSAAHASQPIVAPGLYSAPTSIPTIAAPKTTLLNAGFSSAPGFNDELIDFHFSKRTLVIFGIINCQHTVDLRLAYREFQAACSQFPTVLDVRCFAFEPQDAQEDNEKHVILIPNQAREHVQFYISTILNDMTLSLVHLLAAAHHSKIAERDDKKLLPSLLLERTGGIDDARFYNANRKKIVGRFEKLAGDICLLVGSPDDAIVHYTEAIEQTKSANDWLYLAGCLECFAATLLVKHKMGDPLVLSDFVEKCNDALANYTKVKGAGPFEIELMVKLAKFFVARRAFLEAAQALQDIPRVDAQLSIDDQIRLVSSLILLYQAINFKRKAAFYMRRLSLLFTKGVNRTDMVVSHYLLLQCLPAHFLGSLFEFLNRPSDNSAVLPLLETSLRASGLGWQDLQARIMRELIYASRHINDPKKTVLYISYFLHRLHDFLSHSEQCDLAQKLATSTSMLQFAGGGLLFQKLPNIHRVFVPTPPPHLEIRKRETQAVKKELFIYTPFGKRSGPSREKTMYWAQGELLQLQIELSNDMAFPMLVEAIQLTTSGSPFSSLPISTTVPPHTAAMNLSVFGTAKVHGTVRVRSVISRVFGVNAEHAIPPISLTIVPEMPVMEILLNPNPTQHGTTLKMYHGQFFDTSLIVTNSSNVVVDYFSSKLTVKAEPGHFFQQPSDTLSTATLTSTSSNSDEIASQNDQPCTFPQSAEIARRGIIPLQPGHQASLPLGVWALRGFCGATLTCEYGSTAVPDFYRQSVIDFPIESVPLLEFSNFDILASSSDHIASSQVLPESATRDSFCVLALDVTNSSHVSAQVAFAACDAATAVSQTPVTMNALSAMRVYLPIRRFALSEQLLRTAPPPTDPSRQFVVTRERQWSSDEIALYWFQKKLAQLYRVEWSLPMSSVRGLVQLDNIQLSKDALIRLRPKELSVGLSIAGEAAIDRQTVCCPLLEFVPITLRVANCSGEVFSSLESRVEVLLDLHNGLVETDLSARVMWTGTMCMRHTELAPNQACDHQIQLLFLSPGTYTLVQSASATRENCAAADTAERSRIRLVVR</sequence>
<dbReference type="RefSeq" id="XP_004345072.1">
    <property type="nucleotide sequence ID" value="XM_004345022.2"/>
</dbReference>
<evidence type="ECO:0000259" key="4">
    <source>
        <dbReference type="Pfam" id="PF08626"/>
    </source>
</evidence>
<dbReference type="PANTHER" id="PTHR21512">
    <property type="entry name" value="TRAFFICKING PROTEIN PARTICLE COMPLEX SUBUNIT 9"/>
    <property type="match status" value="1"/>
</dbReference>
<organism evidence="9 10">
    <name type="scientific">Capsaspora owczarzaki (strain ATCC 30864)</name>
    <dbReference type="NCBI Taxonomy" id="595528"/>
    <lineage>
        <taxon>Eukaryota</taxon>
        <taxon>Filasterea</taxon>
        <taxon>Capsaspora</taxon>
    </lineage>
</organism>
<dbReference type="PhylomeDB" id="A0A0D2X4E8"/>
<dbReference type="STRING" id="595528.A0A0D2X4E8"/>
<keyword evidence="2" id="KW-0333">Golgi apparatus</keyword>
<dbReference type="Pfam" id="PF26282">
    <property type="entry name" value="Ig_TRAPPC9-Trs120_3rd"/>
    <property type="match status" value="1"/>
</dbReference>
<evidence type="ECO:0000259" key="5">
    <source>
        <dbReference type="Pfam" id="PF26251"/>
    </source>
</evidence>
<feature type="domain" description="Trs120/TRAPPC9 N-terminal" evidence="4">
    <location>
        <begin position="272"/>
        <end position="366"/>
    </location>
</feature>
<feature type="domain" description="Trs120/TRAPPC9 third Ig-like" evidence="7">
    <location>
        <begin position="998"/>
        <end position="1138"/>
    </location>
</feature>
<proteinExistence type="predicted"/>
<dbReference type="InterPro" id="IPR058564">
    <property type="entry name" value="TPR_TRAPPC9_Trs120"/>
</dbReference>
<dbReference type="eggNOG" id="KOG1953">
    <property type="taxonomic scope" value="Eukaryota"/>
</dbReference>
<dbReference type="GO" id="GO:0005802">
    <property type="term" value="C:trans-Golgi network"/>
    <property type="evidence" value="ECO:0007669"/>
    <property type="project" value="TreeGrafter"/>
</dbReference>
<feature type="domain" description="Trs120/TRAPPC9 N-terminal" evidence="4">
    <location>
        <begin position="399"/>
        <end position="461"/>
    </location>
</feature>
<dbReference type="Pfam" id="PF26251">
    <property type="entry name" value="TPR_TRAPPC9-Trs120"/>
    <property type="match status" value="1"/>
</dbReference>
<feature type="region of interest" description="Disordered" evidence="3">
    <location>
        <begin position="899"/>
        <end position="918"/>
    </location>
</feature>
<dbReference type="Proteomes" id="UP000008743">
    <property type="component" value="Unassembled WGS sequence"/>
</dbReference>
<feature type="domain" description="Trs120/TRAPPC9 first Ig-like" evidence="6">
    <location>
        <begin position="695"/>
        <end position="815"/>
    </location>
</feature>
<reference evidence="10" key="1">
    <citation type="submission" date="2011-02" db="EMBL/GenBank/DDBJ databases">
        <title>The Genome Sequence of Capsaspora owczarzaki ATCC 30864.</title>
        <authorList>
            <person name="Russ C."/>
            <person name="Cuomo C."/>
            <person name="Burger G."/>
            <person name="Gray M.W."/>
            <person name="Holland P.W.H."/>
            <person name="King N."/>
            <person name="Lang F.B.F."/>
            <person name="Roger A.J."/>
            <person name="Ruiz-Trillo I."/>
            <person name="Young S.K."/>
            <person name="Zeng Q."/>
            <person name="Gargeya S."/>
            <person name="Alvarado L."/>
            <person name="Berlin A."/>
            <person name="Chapman S.B."/>
            <person name="Chen Z."/>
            <person name="Freedman E."/>
            <person name="Gellesch M."/>
            <person name="Goldberg J."/>
            <person name="Griggs A."/>
            <person name="Gujja S."/>
            <person name="Heilman E."/>
            <person name="Heiman D."/>
            <person name="Howarth C."/>
            <person name="Mehta T."/>
            <person name="Neiman D."/>
            <person name="Pearson M."/>
            <person name="Roberts A."/>
            <person name="Saif S."/>
            <person name="Shea T."/>
            <person name="Shenoy N."/>
            <person name="Sisk P."/>
            <person name="Stolte C."/>
            <person name="Sykes S."/>
            <person name="White J."/>
            <person name="Yandava C."/>
            <person name="Haas B."/>
            <person name="Nusbaum C."/>
            <person name="Birren B."/>
        </authorList>
    </citation>
    <scope>NUCLEOTIDE SEQUENCE</scope>
    <source>
        <strain evidence="10">ATCC 30864</strain>
    </source>
</reference>
<dbReference type="InterPro" id="IPR058567">
    <property type="entry name" value="Ig_TRAPPC9_Trs120_3rd"/>
</dbReference>
<dbReference type="PANTHER" id="PTHR21512:SF5">
    <property type="entry name" value="TRAFFICKING PROTEIN PARTICLE COMPLEX SUBUNIT 9"/>
    <property type="match status" value="1"/>
</dbReference>
<name>A0A0D2X4E8_CAPO3</name>
<feature type="compositionally biased region" description="Low complexity" evidence="3">
    <location>
        <begin position="202"/>
        <end position="222"/>
    </location>
</feature>
<dbReference type="EMBL" id="KE346370">
    <property type="protein sequence ID" value="KJE95934.1"/>
    <property type="molecule type" value="Genomic_DNA"/>
</dbReference>
<evidence type="ECO:0000259" key="6">
    <source>
        <dbReference type="Pfam" id="PF26254"/>
    </source>
</evidence>
<evidence type="ECO:0000256" key="1">
    <source>
        <dbReference type="ARBA" id="ARBA00004555"/>
    </source>
</evidence>
<evidence type="ECO:0000313" key="10">
    <source>
        <dbReference type="Proteomes" id="UP000008743"/>
    </source>
</evidence>
<evidence type="ECO:0000313" key="9">
    <source>
        <dbReference type="EMBL" id="KJE95934.1"/>
    </source>
</evidence>
<dbReference type="InterPro" id="IPR058568">
    <property type="entry name" value="Ig_TRAPPC9_Trs120_4th"/>
</dbReference>
<feature type="region of interest" description="Disordered" evidence="3">
    <location>
        <begin position="124"/>
        <end position="230"/>
    </location>
</feature>
<dbReference type="Pfam" id="PF08626">
    <property type="entry name" value="TRAPPC9-Trs120"/>
    <property type="match status" value="2"/>
</dbReference>
<dbReference type="OrthoDB" id="27962at2759"/>
<feature type="domain" description="Trs120/TRAPPC9 fourth Ig-like" evidence="8">
    <location>
        <begin position="1161"/>
        <end position="1255"/>
    </location>
</feature>